<dbReference type="EMBL" id="LR796375">
    <property type="protein sequence ID" value="CAB4140573.1"/>
    <property type="molecule type" value="Genomic_DNA"/>
</dbReference>
<reference evidence="2" key="1">
    <citation type="submission" date="2020-04" db="EMBL/GenBank/DDBJ databases">
        <authorList>
            <person name="Chiriac C."/>
            <person name="Salcher M."/>
            <person name="Ghai R."/>
            <person name="Kavagutti S V."/>
        </authorList>
    </citation>
    <scope>NUCLEOTIDE SEQUENCE</scope>
</reference>
<feature type="transmembrane region" description="Helical" evidence="1">
    <location>
        <begin position="6"/>
        <end position="26"/>
    </location>
</feature>
<keyword evidence="1" id="KW-0472">Membrane</keyword>
<gene>
    <name evidence="2" type="ORF">UFOVP403_38</name>
</gene>
<name>A0A6J5M513_9CAUD</name>
<organism evidence="2">
    <name type="scientific">uncultured Caudovirales phage</name>
    <dbReference type="NCBI Taxonomy" id="2100421"/>
    <lineage>
        <taxon>Viruses</taxon>
        <taxon>Duplodnaviria</taxon>
        <taxon>Heunggongvirae</taxon>
        <taxon>Uroviricota</taxon>
        <taxon>Caudoviricetes</taxon>
        <taxon>Peduoviridae</taxon>
        <taxon>Maltschvirus</taxon>
        <taxon>Maltschvirus maltsch</taxon>
    </lineage>
</organism>
<keyword evidence="1" id="KW-1133">Transmembrane helix</keyword>
<evidence type="ECO:0000256" key="1">
    <source>
        <dbReference type="SAM" id="Phobius"/>
    </source>
</evidence>
<sequence>MPRDSLTGWLWCALCSIASGIVLMALTPPEYDDHRPLKRRRRWL</sequence>
<accession>A0A6J5M513</accession>
<proteinExistence type="predicted"/>
<protein>
    <submittedName>
        <fullName evidence="2">Uncharacterized protein</fullName>
    </submittedName>
</protein>
<evidence type="ECO:0000313" key="2">
    <source>
        <dbReference type="EMBL" id="CAB4140573.1"/>
    </source>
</evidence>
<keyword evidence="1" id="KW-0812">Transmembrane</keyword>